<dbReference type="InterPro" id="IPR000719">
    <property type="entry name" value="Prot_kinase_dom"/>
</dbReference>
<evidence type="ECO:0000259" key="9">
    <source>
        <dbReference type="PROSITE" id="PS50011"/>
    </source>
</evidence>
<dbReference type="AlphaFoldDB" id="Q0D5Q6"/>
<sequence length="81" mass="9251">LDAEQKRKLDWAVRFKIIEGIARGLQYLHQDSQKKIVHRDMKASNILLDADMNPKIGDFGLARLFGQDQTREVTSRIAGTL</sequence>
<accession>Q0D5Q6</accession>
<dbReference type="GO" id="GO:0005524">
    <property type="term" value="F:ATP binding"/>
    <property type="evidence" value="ECO:0007669"/>
    <property type="project" value="UniProtKB-KW"/>
</dbReference>
<evidence type="ECO:0000256" key="8">
    <source>
        <dbReference type="ARBA" id="ARBA00048679"/>
    </source>
</evidence>
<evidence type="ECO:0000256" key="3">
    <source>
        <dbReference type="ARBA" id="ARBA00022679"/>
    </source>
</evidence>
<comment type="catalytic activity">
    <reaction evidence="8">
        <text>L-seryl-[protein] + ATP = O-phospho-L-seryl-[protein] + ADP + H(+)</text>
        <dbReference type="Rhea" id="RHEA:17989"/>
        <dbReference type="Rhea" id="RHEA-COMP:9863"/>
        <dbReference type="Rhea" id="RHEA-COMP:11604"/>
        <dbReference type="ChEBI" id="CHEBI:15378"/>
        <dbReference type="ChEBI" id="CHEBI:29999"/>
        <dbReference type="ChEBI" id="CHEBI:30616"/>
        <dbReference type="ChEBI" id="CHEBI:83421"/>
        <dbReference type="ChEBI" id="CHEBI:456216"/>
        <dbReference type="EC" id="2.7.11.1"/>
    </reaction>
</comment>
<dbReference type="Gene3D" id="1.10.510.10">
    <property type="entry name" value="Transferase(Phosphotransferase) domain 1"/>
    <property type="match status" value="1"/>
</dbReference>
<evidence type="ECO:0000256" key="1">
    <source>
        <dbReference type="ARBA" id="ARBA00012513"/>
    </source>
</evidence>
<evidence type="ECO:0000256" key="5">
    <source>
        <dbReference type="ARBA" id="ARBA00022777"/>
    </source>
</evidence>
<keyword evidence="3" id="KW-0808">Transferase</keyword>
<keyword evidence="6" id="KW-0067">ATP-binding</keyword>
<evidence type="ECO:0000313" key="10">
    <source>
        <dbReference type="EMBL" id="BAF21817.2"/>
    </source>
</evidence>
<keyword evidence="5" id="KW-0418">Kinase</keyword>
<dbReference type="EC" id="2.7.11.1" evidence="1"/>
<dbReference type="InterPro" id="IPR008271">
    <property type="entry name" value="Ser/Thr_kinase_AS"/>
</dbReference>
<dbReference type="GO" id="GO:0004674">
    <property type="term" value="F:protein serine/threonine kinase activity"/>
    <property type="evidence" value="ECO:0007669"/>
    <property type="project" value="UniProtKB-KW"/>
</dbReference>
<dbReference type="InterPro" id="IPR011009">
    <property type="entry name" value="Kinase-like_dom_sf"/>
</dbReference>
<dbReference type="PROSITE" id="PS50011">
    <property type="entry name" value="PROTEIN_KINASE_DOM"/>
    <property type="match status" value="1"/>
</dbReference>
<dbReference type="SUPFAM" id="SSF56112">
    <property type="entry name" value="Protein kinase-like (PK-like)"/>
    <property type="match status" value="1"/>
</dbReference>
<dbReference type="EMBL" id="AP008213">
    <property type="protein sequence ID" value="BAF21817.2"/>
    <property type="molecule type" value="Genomic_DNA"/>
</dbReference>
<dbReference type="Proteomes" id="UP000000763">
    <property type="component" value="Chromosome 7"/>
</dbReference>
<name>Q0D5Q6_ORYSJ</name>
<evidence type="ECO:0000256" key="4">
    <source>
        <dbReference type="ARBA" id="ARBA00022741"/>
    </source>
</evidence>
<evidence type="ECO:0000256" key="2">
    <source>
        <dbReference type="ARBA" id="ARBA00022527"/>
    </source>
</evidence>
<dbReference type="Pfam" id="PF00069">
    <property type="entry name" value="Pkinase"/>
    <property type="match status" value="1"/>
</dbReference>
<evidence type="ECO:0000256" key="7">
    <source>
        <dbReference type="ARBA" id="ARBA00047899"/>
    </source>
</evidence>
<gene>
    <name evidence="10" type="ordered locus">Os07g0542600</name>
</gene>
<dbReference type="PANTHER" id="PTHR27006:SF573">
    <property type="entry name" value="CYSTEINE-RICH RECEPTOR-LIKE PROTEIN KINASE 10"/>
    <property type="match status" value="1"/>
</dbReference>
<evidence type="ECO:0000256" key="6">
    <source>
        <dbReference type="ARBA" id="ARBA00022840"/>
    </source>
</evidence>
<evidence type="ECO:0000313" key="11">
    <source>
        <dbReference type="Proteomes" id="UP000000763"/>
    </source>
</evidence>
<reference evidence="10 11" key="1">
    <citation type="journal article" date="2005" name="Nature">
        <title>The map-based sequence of the rice genome.</title>
        <authorList>
            <consortium name="International rice genome sequencing project (IRGSP)"/>
            <person name="Matsumoto T."/>
            <person name="Wu J."/>
            <person name="Kanamori H."/>
            <person name="Katayose Y."/>
            <person name="Fujisawa M."/>
            <person name="Namiki N."/>
            <person name="Mizuno H."/>
            <person name="Yamamoto K."/>
            <person name="Antonio B.A."/>
            <person name="Baba T."/>
            <person name="Sakata K."/>
            <person name="Nagamura Y."/>
            <person name="Aoki H."/>
            <person name="Arikawa K."/>
            <person name="Arita K."/>
            <person name="Bito T."/>
            <person name="Chiden Y."/>
            <person name="Fujitsuka N."/>
            <person name="Fukunaka R."/>
            <person name="Hamada M."/>
            <person name="Harada C."/>
            <person name="Hayashi A."/>
            <person name="Hijishita S."/>
            <person name="Honda M."/>
            <person name="Hosokawa S."/>
            <person name="Ichikawa Y."/>
            <person name="Idonuma A."/>
            <person name="Iijima M."/>
            <person name="Ikeda M."/>
            <person name="Ikeno M."/>
            <person name="Ito K."/>
            <person name="Ito S."/>
            <person name="Ito T."/>
            <person name="Ito Y."/>
            <person name="Ito Y."/>
            <person name="Iwabuchi A."/>
            <person name="Kamiya K."/>
            <person name="Karasawa W."/>
            <person name="Kurita K."/>
            <person name="Katagiri S."/>
            <person name="Kikuta A."/>
            <person name="Kobayashi H."/>
            <person name="Kobayashi N."/>
            <person name="Machita K."/>
            <person name="Maehara T."/>
            <person name="Masukawa M."/>
            <person name="Mizubayashi T."/>
            <person name="Mukai Y."/>
            <person name="Nagasaki H."/>
            <person name="Nagata Y."/>
            <person name="Naito S."/>
            <person name="Nakashima M."/>
            <person name="Nakama Y."/>
            <person name="Nakamichi Y."/>
            <person name="Nakamura M."/>
            <person name="Meguro A."/>
            <person name="Negishi M."/>
            <person name="Ohta I."/>
            <person name="Ohta T."/>
            <person name="Okamoto M."/>
            <person name="Ono N."/>
            <person name="Saji S."/>
            <person name="Sakaguchi M."/>
            <person name="Sakai K."/>
            <person name="Shibata M."/>
            <person name="Shimokawa T."/>
            <person name="Song J."/>
            <person name="Takazaki Y."/>
            <person name="Terasawa K."/>
            <person name="Tsugane M."/>
            <person name="Tsuji K."/>
            <person name="Ueda S."/>
            <person name="Waki K."/>
            <person name="Yamagata H."/>
            <person name="Yamamoto M."/>
            <person name="Yamamoto S."/>
            <person name="Yamane H."/>
            <person name="Yoshiki S."/>
            <person name="Yoshihara R."/>
            <person name="Yukawa K."/>
            <person name="Zhong H."/>
            <person name="Yano M."/>
            <person name="Yuan Q."/>
            <person name="Ouyang S."/>
            <person name="Liu J."/>
            <person name="Jones K.M."/>
            <person name="Gansberger K."/>
            <person name="Moffat K."/>
            <person name="Hill J."/>
            <person name="Bera J."/>
            <person name="Fadrosh D."/>
            <person name="Jin S."/>
            <person name="Johri S."/>
            <person name="Kim M."/>
            <person name="Overton L."/>
            <person name="Reardon M."/>
            <person name="Tsitrin T."/>
            <person name="Vuong H."/>
            <person name="Weaver B."/>
            <person name="Ciecko A."/>
            <person name="Tallon L."/>
            <person name="Jackson J."/>
            <person name="Pai G."/>
            <person name="Aken S.V."/>
            <person name="Utterback T."/>
            <person name="Reidmuller S."/>
            <person name="Feldblyum T."/>
            <person name="Hsiao J."/>
            <person name="Zismann V."/>
            <person name="Iobst S."/>
            <person name="de Vazeille A.R."/>
            <person name="Buell C.R."/>
            <person name="Ying K."/>
            <person name="Li Y."/>
            <person name="Lu T."/>
            <person name="Huang Y."/>
            <person name="Zhao Q."/>
            <person name="Feng Q."/>
            <person name="Zhang L."/>
            <person name="Zhu J."/>
            <person name="Weng Q."/>
            <person name="Mu J."/>
            <person name="Lu Y."/>
            <person name="Fan D."/>
            <person name="Liu Y."/>
            <person name="Guan J."/>
            <person name="Zhang Y."/>
            <person name="Yu S."/>
            <person name="Liu X."/>
            <person name="Zhang Y."/>
            <person name="Hong G."/>
            <person name="Han B."/>
            <person name="Choisne N."/>
            <person name="Demange N."/>
            <person name="Orjeda G."/>
            <person name="Samain S."/>
            <person name="Cattolico L."/>
            <person name="Pelletier E."/>
            <person name="Couloux A."/>
            <person name="Segurens B."/>
            <person name="Wincker P."/>
            <person name="D'Hont A."/>
            <person name="Scarpelli C."/>
            <person name="Weissenbach J."/>
            <person name="Salanoubat M."/>
            <person name="Quetier F."/>
            <person name="Yu Y."/>
            <person name="Kim H.R."/>
            <person name="Rambo T."/>
            <person name="Currie J."/>
            <person name="Collura K."/>
            <person name="Luo M."/>
            <person name="Yang T."/>
            <person name="Ammiraju J.S.S."/>
            <person name="Engler F."/>
            <person name="Soderlund C."/>
            <person name="Wing R.A."/>
            <person name="Palmer L.E."/>
            <person name="de la Bastide M."/>
            <person name="Spiegel L."/>
            <person name="Nascimento L."/>
            <person name="Zutavern T."/>
            <person name="O'Shaughnessy A."/>
            <person name="Dike S."/>
            <person name="Dedhia N."/>
            <person name="Preston R."/>
            <person name="Balija V."/>
            <person name="McCombie W.R."/>
            <person name="Chow T."/>
            <person name="Chen H."/>
            <person name="Chung M."/>
            <person name="Chen C."/>
            <person name="Shaw J."/>
            <person name="Wu H."/>
            <person name="Hsiao K."/>
            <person name="Chao Y."/>
            <person name="Chu M."/>
            <person name="Cheng C."/>
            <person name="Hour A."/>
            <person name="Lee P."/>
            <person name="Lin S."/>
            <person name="Lin Y."/>
            <person name="Liou J."/>
            <person name="Liu S."/>
            <person name="Hsing Y."/>
            <person name="Raghuvanshi S."/>
            <person name="Mohanty A."/>
            <person name="Bharti A.K."/>
            <person name="Gaur A."/>
            <person name="Gupta V."/>
            <person name="Kumar D."/>
            <person name="Ravi V."/>
            <person name="Vij S."/>
            <person name="Kapur A."/>
            <person name="Khurana P."/>
            <person name="Khurana P."/>
            <person name="Khurana J.P."/>
            <person name="Tyagi A.K."/>
            <person name="Gaikwad K."/>
            <person name="Singh A."/>
            <person name="Dalal V."/>
            <person name="Srivastava S."/>
            <person name="Dixit A."/>
            <person name="Pal A.K."/>
            <person name="Ghazi I.A."/>
            <person name="Yadav M."/>
            <person name="Pandit A."/>
            <person name="Bhargava A."/>
            <person name="Sureshbabu K."/>
            <person name="Batra K."/>
            <person name="Sharma T.R."/>
            <person name="Mohapatra T."/>
            <person name="Singh N.K."/>
            <person name="Messing J."/>
            <person name="Nelson A.B."/>
            <person name="Fuks G."/>
            <person name="Kavchok S."/>
            <person name="Keizer G."/>
            <person name="Linton E."/>
            <person name="Llaca V."/>
            <person name="Song R."/>
            <person name="Tanyolac B."/>
            <person name="Young S."/>
            <person name="Ho-Il K."/>
            <person name="Hahn J.H."/>
            <person name="Sangsakoo G."/>
            <person name="Vanavichit A."/>
            <person name="de Mattos Luiz.A.T."/>
            <person name="Zimmer P.D."/>
            <person name="Malone G."/>
            <person name="Dellagostin O."/>
            <person name="de Oliveira A.C."/>
            <person name="Bevan M."/>
            <person name="Bancroft I."/>
            <person name="Minx P."/>
            <person name="Cordum H."/>
            <person name="Wilson R."/>
            <person name="Cheng Z."/>
            <person name="Jin W."/>
            <person name="Jiang J."/>
            <person name="Leong S.A."/>
            <person name="Iwama H."/>
            <person name="Gojobori T."/>
            <person name="Itoh T."/>
            <person name="Niimura Y."/>
            <person name="Fujii Y."/>
            <person name="Habara T."/>
            <person name="Sakai H."/>
            <person name="Sato Y."/>
            <person name="Wilson G."/>
            <person name="Kumar K."/>
            <person name="McCouch S."/>
            <person name="Juretic N."/>
            <person name="Hoen D."/>
            <person name="Wright S."/>
            <person name="Bruskiewich R."/>
            <person name="Bureau T."/>
            <person name="Miyao A."/>
            <person name="Hirochika H."/>
            <person name="Nishikawa T."/>
            <person name="Kadowaki K."/>
            <person name="Sugiura M."/>
            <person name="Burr B."/>
            <person name="Sasaki T."/>
        </authorList>
    </citation>
    <scope>NUCLEOTIDE SEQUENCE [LARGE SCALE GENOMIC DNA]</scope>
    <source>
        <strain evidence="11">cv. Nipponbare</strain>
    </source>
</reference>
<feature type="domain" description="Protein kinase" evidence="9">
    <location>
        <begin position="1"/>
        <end position="81"/>
    </location>
</feature>
<dbReference type="FunFam" id="1.10.510.10:FF:001023">
    <property type="entry name" value="Os07g0541700 protein"/>
    <property type="match status" value="1"/>
</dbReference>
<keyword evidence="4" id="KW-0547">Nucleotide-binding</keyword>
<proteinExistence type="predicted"/>
<dbReference type="PANTHER" id="PTHR27006">
    <property type="entry name" value="PROMASTIGOTE SURFACE ANTIGEN PROTEIN PSA"/>
    <property type="match status" value="1"/>
</dbReference>
<feature type="non-terminal residue" evidence="10">
    <location>
        <position position="1"/>
    </location>
</feature>
<protein>
    <recommendedName>
        <fullName evidence="1">non-specific serine/threonine protein kinase</fullName>
        <ecNumber evidence="1">2.7.11.1</ecNumber>
    </recommendedName>
</protein>
<dbReference type="KEGG" id="dosa:Os07g0542600"/>
<organism evidence="10 11">
    <name type="scientific">Oryza sativa subsp. japonica</name>
    <name type="common">Rice</name>
    <dbReference type="NCBI Taxonomy" id="39947"/>
    <lineage>
        <taxon>Eukaryota</taxon>
        <taxon>Viridiplantae</taxon>
        <taxon>Streptophyta</taxon>
        <taxon>Embryophyta</taxon>
        <taxon>Tracheophyta</taxon>
        <taxon>Spermatophyta</taxon>
        <taxon>Magnoliopsida</taxon>
        <taxon>Liliopsida</taxon>
        <taxon>Poales</taxon>
        <taxon>Poaceae</taxon>
        <taxon>BOP clade</taxon>
        <taxon>Oryzoideae</taxon>
        <taxon>Oryzeae</taxon>
        <taxon>Oryzinae</taxon>
        <taxon>Oryza</taxon>
        <taxon>Oryza sativa</taxon>
    </lineage>
</organism>
<comment type="catalytic activity">
    <reaction evidence="7">
        <text>L-threonyl-[protein] + ATP = O-phospho-L-threonyl-[protein] + ADP + H(+)</text>
        <dbReference type="Rhea" id="RHEA:46608"/>
        <dbReference type="Rhea" id="RHEA-COMP:11060"/>
        <dbReference type="Rhea" id="RHEA-COMP:11605"/>
        <dbReference type="ChEBI" id="CHEBI:15378"/>
        <dbReference type="ChEBI" id="CHEBI:30013"/>
        <dbReference type="ChEBI" id="CHEBI:30616"/>
        <dbReference type="ChEBI" id="CHEBI:61977"/>
        <dbReference type="ChEBI" id="CHEBI:456216"/>
        <dbReference type="EC" id="2.7.11.1"/>
    </reaction>
</comment>
<reference evidence="11" key="2">
    <citation type="journal article" date="2008" name="Nucleic Acids Res.">
        <title>The rice annotation project database (RAP-DB): 2008 update.</title>
        <authorList>
            <consortium name="The rice annotation project (RAP)"/>
        </authorList>
    </citation>
    <scope>GENOME REANNOTATION</scope>
    <source>
        <strain evidence="11">cv. Nipponbare</strain>
    </source>
</reference>
<keyword evidence="2" id="KW-0723">Serine/threonine-protein kinase</keyword>
<dbReference type="PROSITE" id="PS00108">
    <property type="entry name" value="PROTEIN_KINASE_ST"/>
    <property type="match status" value="1"/>
</dbReference>